<sequence>MVERLTRLDASFLYLEEPGTPMHVGGVLILQRPPGGVEALAALVQARLALVPRYRQRVAEVPGHLANPVWVDDPSFDINYHVRRSALPRPGTEVQLLELVSRLTSRALDRRRPLWEAYLVEGLADDRVAVVTKTHPALVDGLSAFDIGQVLLDADPDAPVPPVEEWHPKPPPNGAALLWEALDEYARRPSAVVDTVVGAVTDVRSTAARVTGAAGGLLRTARKTLMPAPHSP</sequence>
<dbReference type="RefSeq" id="WP_324274188.1">
    <property type="nucleotide sequence ID" value="NZ_CP141261.1"/>
</dbReference>
<accession>A0ABZ1B0J4</accession>
<dbReference type="InterPro" id="IPR004255">
    <property type="entry name" value="O-acyltransferase_WSD1_N"/>
</dbReference>
<name>A0ABZ1B0J4_9ACTN</name>
<organism evidence="2 3">
    <name type="scientific">Blastococcus brunescens</name>
    <dbReference type="NCBI Taxonomy" id="1564165"/>
    <lineage>
        <taxon>Bacteria</taxon>
        <taxon>Bacillati</taxon>
        <taxon>Actinomycetota</taxon>
        <taxon>Actinomycetes</taxon>
        <taxon>Geodermatophilales</taxon>
        <taxon>Geodermatophilaceae</taxon>
        <taxon>Blastococcus</taxon>
    </lineage>
</organism>
<dbReference type="Proteomes" id="UP001324287">
    <property type="component" value="Chromosome"/>
</dbReference>
<proteinExistence type="predicted"/>
<evidence type="ECO:0000313" key="2">
    <source>
        <dbReference type="EMBL" id="WRL62839.1"/>
    </source>
</evidence>
<reference evidence="2 3" key="1">
    <citation type="submission" date="2023-12" db="EMBL/GenBank/DDBJ databases">
        <title>Blastococcus brunescens sp. nov., an actonobacterium isolated from sandstone collected in sahara desert.</title>
        <authorList>
            <person name="Gtari M."/>
            <person name="Ghodhbane F."/>
        </authorList>
    </citation>
    <scope>NUCLEOTIDE SEQUENCE [LARGE SCALE GENOMIC DNA]</scope>
    <source>
        <strain evidence="2 3">BMG 8361</strain>
    </source>
</reference>
<dbReference type="Pfam" id="PF03007">
    <property type="entry name" value="WS_DGAT_cat"/>
    <property type="match status" value="1"/>
</dbReference>
<dbReference type="SUPFAM" id="SSF52777">
    <property type="entry name" value="CoA-dependent acyltransferases"/>
    <property type="match status" value="1"/>
</dbReference>
<evidence type="ECO:0000313" key="3">
    <source>
        <dbReference type="Proteomes" id="UP001324287"/>
    </source>
</evidence>
<feature type="domain" description="O-acyltransferase WSD1-like N-terminal" evidence="1">
    <location>
        <begin position="5"/>
        <end position="231"/>
    </location>
</feature>
<protein>
    <submittedName>
        <fullName evidence="2">Wax ester/triacylglycerol synthase family O-acyltransferase</fullName>
    </submittedName>
</protein>
<gene>
    <name evidence="2" type="ORF">U6N30_23575</name>
</gene>
<keyword evidence="3" id="KW-1185">Reference proteome</keyword>
<dbReference type="EMBL" id="CP141261">
    <property type="protein sequence ID" value="WRL62839.1"/>
    <property type="molecule type" value="Genomic_DNA"/>
</dbReference>
<evidence type="ECO:0000259" key="1">
    <source>
        <dbReference type="Pfam" id="PF03007"/>
    </source>
</evidence>